<dbReference type="AlphaFoldDB" id="A0AAD5QJ61"/>
<reference evidence="1" key="1">
    <citation type="submission" date="2021-06" db="EMBL/GenBank/DDBJ databases">
        <title>Parelaphostrongylus tenuis whole genome reference sequence.</title>
        <authorList>
            <person name="Garwood T.J."/>
            <person name="Larsen P.A."/>
            <person name="Fountain-Jones N.M."/>
            <person name="Garbe J.R."/>
            <person name="Macchietto M.G."/>
            <person name="Kania S.A."/>
            <person name="Gerhold R.W."/>
            <person name="Richards J.E."/>
            <person name="Wolf T.M."/>
        </authorList>
    </citation>
    <scope>NUCLEOTIDE SEQUENCE</scope>
    <source>
        <strain evidence="1">MNPRO001-30</strain>
        <tissue evidence="1">Meninges</tissue>
    </source>
</reference>
<keyword evidence="2" id="KW-1185">Reference proteome</keyword>
<protein>
    <submittedName>
        <fullName evidence="1">Uncharacterized protein</fullName>
    </submittedName>
</protein>
<organism evidence="1 2">
    <name type="scientific">Parelaphostrongylus tenuis</name>
    <name type="common">Meningeal worm</name>
    <dbReference type="NCBI Taxonomy" id="148309"/>
    <lineage>
        <taxon>Eukaryota</taxon>
        <taxon>Metazoa</taxon>
        <taxon>Ecdysozoa</taxon>
        <taxon>Nematoda</taxon>
        <taxon>Chromadorea</taxon>
        <taxon>Rhabditida</taxon>
        <taxon>Rhabditina</taxon>
        <taxon>Rhabditomorpha</taxon>
        <taxon>Strongyloidea</taxon>
        <taxon>Metastrongylidae</taxon>
        <taxon>Parelaphostrongylus</taxon>
    </lineage>
</organism>
<evidence type="ECO:0000313" key="1">
    <source>
        <dbReference type="EMBL" id="KAJ1348866.1"/>
    </source>
</evidence>
<dbReference type="EMBL" id="JAHQIW010000572">
    <property type="protein sequence ID" value="KAJ1348866.1"/>
    <property type="molecule type" value="Genomic_DNA"/>
</dbReference>
<dbReference type="Proteomes" id="UP001196413">
    <property type="component" value="Unassembled WGS sequence"/>
</dbReference>
<sequence>MLECNERDRRARSQIRQPPSGIVILGRRMHSGYLDPKKEEQRKENEHATPYHLLFYALAAEE</sequence>
<proteinExistence type="predicted"/>
<gene>
    <name evidence="1" type="ORF">KIN20_004261</name>
</gene>
<accession>A0AAD5QJ61</accession>
<evidence type="ECO:0000313" key="2">
    <source>
        <dbReference type="Proteomes" id="UP001196413"/>
    </source>
</evidence>
<name>A0AAD5QJ61_PARTN</name>
<comment type="caution">
    <text evidence="1">The sequence shown here is derived from an EMBL/GenBank/DDBJ whole genome shotgun (WGS) entry which is preliminary data.</text>
</comment>